<sequence length="70" mass="7875">MLEDSFYGITVGTEIVVLSSNKIKKATTVNGEGYFDVYNILSYDNEKIGYFHSNPFNQSLIVGMYCGNYT</sequence>
<dbReference type="Proteomes" id="UP000095713">
    <property type="component" value="Unassembled WGS sequence"/>
</dbReference>
<organism evidence="1 2">
    <name type="scientific">Flavivirga aquatica</name>
    <dbReference type="NCBI Taxonomy" id="1849968"/>
    <lineage>
        <taxon>Bacteria</taxon>
        <taxon>Pseudomonadati</taxon>
        <taxon>Bacteroidota</taxon>
        <taxon>Flavobacteriia</taxon>
        <taxon>Flavobacteriales</taxon>
        <taxon>Flavobacteriaceae</taxon>
        <taxon>Flavivirga</taxon>
    </lineage>
</organism>
<evidence type="ECO:0000313" key="2">
    <source>
        <dbReference type="Proteomes" id="UP000095713"/>
    </source>
</evidence>
<proteinExistence type="predicted"/>
<comment type="caution">
    <text evidence="1">The sequence shown here is derived from an EMBL/GenBank/DDBJ whole genome shotgun (WGS) entry which is preliminary data.</text>
</comment>
<gene>
    <name evidence="1" type="ORF">A8C32_17265</name>
</gene>
<accession>A0A1E5T877</accession>
<dbReference type="AlphaFoldDB" id="A0A1E5T877"/>
<dbReference type="RefSeq" id="WP_069830674.1">
    <property type="nucleotide sequence ID" value="NZ_MDJD01000047.1"/>
</dbReference>
<keyword evidence="2" id="KW-1185">Reference proteome</keyword>
<evidence type="ECO:0000313" key="1">
    <source>
        <dbReference type="EMBL" id="OEK07546.1"/>
    </source>
</evidence>
<dbReference type="EMBL" id="MDJD01000047">
    <property type="protein sequence ID" value="OEK07546.1"/>
    <property type="molecule type" value="Genomic_DNA"/>
</dbReference>
<reference evidence="1 2" key="1">
    <citation type="submission" date="2016-05" db="EMBL/GenBank/DDBJ databases">
        <title>Draft Genome Sequence of Algibacter sp. Strain SK-16 Isolated from the Surface Water of Aburatsubo Inlet.</title>
        <authorList>
            <person name="Wong S.-K."/>
            <person name="Yoshizawa S."/>
            <person name="Nakajima Y."/>
            <person name="Ogura Y."/>
            <person name="Tetsuya H."/>
            <person name="Hamasaki K."/>
        </authorList>
    </citation>
    <scope>NUCLEOTIDE SEQUENCE [LARGE SCALE GENOMIC DNA]</scope>
    <source>
        <strain evidence="1 2">SK-16</strain>
    </source>
</reference>
<dbReference type="OrthoDB" id="1436858at2"/>
<name>A0A1E5T877_9FLAO</name>
<protein>
    <submittedName>
        <fullName evidence="1">Uncharacterized protein</fullName>
    </submittedName>
</protein>